<protein>
    <submittedName>
        <fullName evidence="2">ATP-dependent DNA ligase</fullName>
    </submittedName>
</protein>
<dbReference type="Pfam" id="PF25355">
    <property type="entry name" value="DUF7882"/>
    <property type="match status" value="1"/>
</dbReference>
<dbReference type="GO" id="GO:0016874">
    <property type="term" value="F:ligase activity"/>
    <property type="evidence" value="ECO:0007669"/>
    <property type="project" value="UniProtKB-KW"/>
</dbReference>
<dbReference type="AlphaFoldDB" id="A0A4Q2JL52"/>
<proteinExistence type="predicted"/>
<evidence type="ECO:0000313" key="2">
    <source>
        <dbReference type="EMBL" id="RXZ46598.1"/>
    </source>
</evidence>
<accession>A0A4Q2JL52</accession>
<dbReference type="InterPro" id="IPR057204">
    <property type="entry name" value="DUF7882"/>
</dbReference>
<keyword evidence="3" id="KW-1185">Reference proteome</keyword>
<reference evidence="2 3" key="1">
    <citation type="submission" date="2019-01" db="EMBL/GenBank/DDBJ databases">
        <authorList>
            <person name="Li J."/>
        </authorList>
    </citation>
    <scope>NUCLEOTIDE SEQUENCE [LARGE SCALE GENOMIC DNA]</scope>
    <source>
        <strain evidence="2 3">CCUG 35506</strain>
    </source>
</reference>
<dbReference type="EMBL" id="SDPO01000004">
    <property type="protein sequence ID" value="RXZ46598.1"/>
    <property type="molecule type" value="Genomic_DNA"/>
</dbReference>
<keyword evidence="2" id="KW-0436">Ligase</keyword>
<evidence type="ECO:0000313" key="3">
    <source>
        <dbReference type="Proteomes" id="UP000292935"/>
    </source>
</evidence>
<organism evidence="2 3">
    <name type="scientific">Agromyces fucosus</name>
    <dbReference type="NCBI Taxonomy" id="41985"/>
    <lineage>
        <taxon>Bacteria</taxon>
        <taxon>Bacillati</taxon>
        <taxon>Actinomycetota</taxon>
        <taxon>Actinomycetes</taxon>
        <taxon>Micrococcales</taxon>
        <taxon>Microbacteriaceae</taxon>
        <taxon>Agromyces</taxon>
    </lineage>
</organism>
<dbReference type="OrthoDB" id="5123855at2"/>
<gene>
    <name evidence="2" type="ORF">ESP57_17110</name>
</gene>
<comment type="caution">
    <text evidence="2">The sequence shown here is derived from an EMBL/GenBank/DDBJ whole genome shotgun (WGS) entry which is preliminary data.</text>
</comment>
<feature type="domain" description="DUF7882" evidence="1">
    <location>
        <begin position="1"/>
        <end position="97"/>
    </location>
</feature>
<dbReference type="RefSeq" id="WP_056014321.1">
    <property type="nucleotide sequence ID" value="NZ_SDPO01000004.1"/>
</dbReference>
<sequence length="107" mass="12200">MGKLIYSTSLREFDIDDRALAHLRVAILTKLRRSESFAFTWEHGIERGSGRTTMWMNQSIPVLFVFSGNRPPKLNRIWIEELILSASSTAGLHLVPEPEASEPFELD</sequence>
<evidence type="ECO:0000259" key="1">
    <source>
        <dbReference type="Pfam" id="PF25355"/>
    </source>
</evidence>
<dbReference type="Proteomes" id="UP000292935">
    <property type="component" value="Unassembled WGS sequence"/>
</dbReference>
<name>A0A4Q2JL52_9MICO</name>